<dbReference type="OrthoDB" id="4827574at2"/>
<keyword evidence="3" id="KW-1185">Reference proteome</keyword>
<evidence type="ECO:0000313" key="3">
    <source>
        <dbReference type="Proteomes" id="UP000316855"/>
    </source>
</evidence>
<dbReference type="RefSeq" id="WP_145231292.1">
    <property type="nucleotide sequence ID" value="NZ_CP036343.1"/>
</dbReference>
<dbReference type="InterPro" id="IPR023124">
    <property type="entry name" value="DUF3239_dom_sf"/>
</dbReference>
<dbReference type="Gene3D" id="2.40.410.10">
    <property type="entry name" value="putative membrane protein from Corynebacterium diphtheriae superfamily"/>
    <property type="match status" value="1"/>
</dbReference>
<dbReference type="InterPro" id="IPR021632">
    <property type="entry name" value="DUF3239"/>
</dbReference>
<keyword evidence="1" id="KW-0812">Transmembrane</keyword>
<accession>A0A517VJW2</accession>
<evidence type="ECO:0000313" key="2">
    <source>
        <dbReference type="EMBL" id="QDT93309.1"/>
    </source>
</evidence>
<protein>
    <recommendedName>
        <fullName evidence="4">DUF3239 domain-containing protein</fullName>
    </recommendedName>
</protein>
<evidence type="ECO:0008006" key="4">
    <source>
        <dbReference type="Google" id="ProtNLM"/>
    </source>
</evidence>
<dbReference type="AlphaFoldDB" id="A0A517VJW2"/>
<feature type="transmembrane region" description="Helical" evidence="1">
    <location>
        <begin position="12"/>
        <end position="31"/>
    </location>
</feature>
<dbReference type="KEGG" id="gax:Pan161_49880"/>
<organism evidence="2 3">
    <name type="scientific">Gimesia algae</name>
    <dbReference type="NCBI Taxonomy" id="2527971"/>
    <lineage>
        <taxon>Bacteria</taxon>
        <taxon>Pseudomonadati</taxon>
        <taxon>Planctomycetota</taxon>
        <taxon>Planctomycetia</taxon>
        <taxon>Planctomycetales</taxon>
        <taxon>Planctomycetaceae</taxon>
        <taxon>Gimesia</taxon>
    </lineage>
</organism>
<dbReference type="EMBL" id="CP036343">
    <property type="protein sequence ID" value="QDT93309.1"/>
    <property type="molecule type" value="Genomic_DNA"/>
</dbReference>
<evidence type="ECO:0000256" key="1">
    <source>
        <dbReference type="SAM" id="Phobius"/>
    </source>
</evidence>
<reference evidence="2 3" key="1">
    <citation type="submission" date="2019-02" db="EMBL/GenBank/DDBJ databases">
        <title>Deep-cultivation of Planctomycetes and their phenomic and genomic characterization uncovers novel biology.</title>
        <authorList>
            <person name="Wiegand S."/>
            <person name="Jogler M."/>
            <person name="Boedeker C."/>
            <person name="Pinto D."/>
            <person name="Vollmers J."/>
            <person name="Rivas-Marin E."/>
            <person name="Kohn T."/>
            <person name="Peeters S.H."/>
            <person name="Heuer A."/>
            <person name="Rast P."/>
            <person name="Oberbeckmann S."/>
            <person name="Bunk B."/>
            <person name="Jeske O."/>
            <person name="Meyerdierks A."/>
            <person name="Storesund J.E."/>
            <person name="Kallscheuer N."/>
            <person name="Luecker S."/>
            <person name="Lage O.M."/>
            <person name="Pohl T."/>
            <person name="Merkel B.J."/>
            <person name="Hornburger P."/>
            <person name="Mueller R.-W."/>
            <person name="Bruemmer F."/>
            <person name="Labrenz M."/>
            <person name="Spormann A.M."/>
            <person name="Op den Camp H."/>
            <person name="Overmann J."/>
            <person name="Amann R."/>
            <person name="Jetten M.S.M."/>
            <person name="Mascher T."/>
            <person name="Medema M.H."/>
            <person name="Devos D.P."/>
            <person name="Kaster A.-K."/>
            <person name="Ovreas L."/>
            <person name="Rohde M."/>
            <person name="Galperin M.Y."/>
            <person name="Jogler C."/>
        </authorList>
    </citation>
    <scope>NUCLEOTIDE SEQUENCE [LARGE SCALE GENOMIC DNA]</scope>
    <source>
        <strain evidence="2 3">Pan161</strain>
    </source>
</reference>
<feature type="transmembrane region" description="Helical" evidence="1">
    <location>
        <begin position="37"/>
        <end position="56"/>
    </location>
</feature>
<sequence>MIKIDFRVLLKCYPGEVLFYAIGVIVGIALLTVYPAFGGIVVGISLVAGFMNVYTWKGHFAGGALMPAVVVNPDKNLIAVLADMNAQGGRPYLMLKIAKRPIKSATGAPFKKGSKLATVTTFHNTNLVDKKRWTDINPIVVNCATGNRKTIKRAINAIDEEEWDDLMRAVKRMKQPMKPGIYPV</sequence>
<proteinExistence type="predicted"/>
<dbReference type="Pfam" id="PF11580">
    <property type="entry name" value="DUF3239"/>
    <property type="match status" value="1"/>
</dbReference>
<name>A0A517VJW2_9PLAN</name>
<gene>
    <name evidence="2" type="ORF">Pan161_49880</name>
</gene>
<dbReference type="Proteomes" id="UP000316855">
    <property type="component" value="Chromosome"/>
</dbReference>
<keyword evidence="1" id="KW-1133">Transmembrane helix</keyword>
<keyword evidence="1" id="KW-0472">Membrane</keyword>